<evidence type="ECO:0000313" key="3">
    <source>
        <dbReference type="Proteomes" id="UP001178354"/>
    </source>
</evidence>
<organism evidence="2 3">
    <name type="scientific">Porticoccus litoralis</name>
    <dbReference type="NCBI Taxonomy" id="434086"/>
    <lineage>
        <taxon>Bacteria</taxon>
        <taxon>Pseudomonadati</taxon>
        <taxon>Pseudomonadota</taxon>
        <taxon>Gammaproteobacteria</taxon>
        <taxon>Cellvibrionales</taxon>
        <taxon>Porticoccaceae</taxon>
        <taxon>Porticoccus</taxon>
    </lineage>
</organism>
<feature type="transmembrane region" description="Helical" evidence="1">
    <location>
        <begin position="192"/>
        <end position="210"/>
    </location>
</feature>
<keyword evidence="1" id="KW-0472">Membrane</keyword>
<feature type="transmembrane region" description="Helical" evidence="1">
    <location>
        <begin position="45"/>
        <end position="62"/>
    </location>
</feature>
<feature type="transmembrane region" description="Helical" evidence="1">
    <location>
        <begin position="248"/>
        <end position="270"/>
    </location>
</feature>
<protein>
    <recommendedName>
        <fullName evidence="4">DUF2232 domain-containing protein</fullName>
    </recommendedName>
</protein>
<evidence type="ECO:0000256" key="1">
    <source>
        <dbReference type="SAM" id="Phobius"/>
    </source>
</evidence>
<accession>A0AAW8B285</accession>
<evidence type="ECO:0008006" key="4">
    <source>
        <dbReference type="Google" id="ProtNLM"/>
    </source>
</evidence>
<sequence>MRALAEFIMRGRLQAALVALVGSLVPMLSPATVSLVTLSRGVKEGLLVMLWGLLPLLMAFYGSAINPMITLATMAGLLVVVTSSEVLRLTVSWTSTLTVMMALSALSVLLLNLLFDSSVANLEVAVANMFSQLQKQAGDSEAAFMPGRTFLLGVIGYVVALTTVISLILGRWWQAQLYNPGGFREEFHALRFNRNVGIALLAGVAVCYLSPEEYASWAGLLGLPLLLSGIALVHHTVAFYQIGAHWLAIFYVGLLMIGPLSLILVGLGFLDSVLNIRARLAARAK</sequence>
<comment type="caution">
    <text evidence="2">The sequence shown here is derived from an EMBL/GenBank/DDBJ whole genome shotgun (WGS) entry which is preliminary data.</text>
</comment>
<keyword evidence="1" id="KW-0812">Transmembrane</keyword>
<reference evidence="2" key="1">
    <citation type="journal article" date="2010" name="Int. J. Syst. Evol. Microbiol.">
        <title>Porticoccus litoralis gen. nov., sp. nov., a gammaproteobacterium isolated from the Yellow Sea.</title>
        <authorList>
            <person name="Oh H.M."/>
            <person name="Kim H."/>
            <person name="Kim K.M."/>
            <person name="Min G.S."/>
            <person name="Cho J.C."/>
        </authorList>
    </citation>
    <scope>NUCLEOTIDE SEQUENCE</scope>
    <source>
        <strain evidence="2">DSM 25064</strain>
    </source>
</reference>
<gene>
    <name evidence="2" type="ORF">Q8A57_01610</name>
</gene>
<keyword evidence="3" id="KW-1185">Reference proteome</keyword>
<proteinExistence type="predicted"/>
<name>A0AAW8B285_9GAMM</name>
<reference evidence="2" key="2">
    <citation type="submission" date="2023-08" db="EMBL/GenBank/DDBJ databases">
        <authorList>
            <person name="Luo J."/>
        </authorList>
    </citation>
    <scope>NUCLEOTIDE SEQUENCE</scope>
    <source>
        <strain evidence="2">DSM 25064</strain>
    </source>
</reference>
<dbReference type="RefSeq" id="WP_305169175.1">
    <property type="nucleotide sequence ID" value="NZ_JAUUUU010000001.1"/>
</dbReference>
<dbReference type="Proteomes" id="UP001178354">
    <property type="component" value="Unassembled WGS sequence"/>
</dbReference>
<feature type="transmembrane region" description="Helical" evidence="1">
    <location>
        <begin position="93"/>
        <end position="115"/>
    </location>
</feature>
<evidence type="ECO:0000313" key="2">
    <source>
        <dbReference type="EMBL" id="MDP1519664.1"/>
    </source>
</evidence>
<feature type="transmembrane region" description="Helical" evidence="1">
    <location>
        <begin position="217"/>
        <end position="242"/>
    </location>
</feature>
<dbReference type="AlphaFoldDB" id="A0AAW8B285"/>
<keyword evidence="1" id="KW-1133">Transmembrane helix</keyword>
<feature type="transmembrane region" description="Helical" evidence="1">
    <location>
        <begin position="150"/>
        <end position="172"/>
    </location>
</feature>
<dbReference type="EMBL" id="JAUUUU010000001">
    <property type="protein sequence ID" value="MDP1519664.1"/>
    <property type="molecule type" value="Genomic_DNA"/>
</dbReference>